<dbReference type="EMBL" id="QWLB01000017">
    <property type="protein sequence ID" value="RIH92598.1"/>
    <property type="molecule type" value="Genomic_DNA"/>
</dbReference>
<keyword evidence="2 6" id="KW-0378">Hydrolase</keyword>
<comment type="caution">
    <text evidence="6">The sequence shown here is derived from an EMBL/GenBank/DDBJ whole genome shotgun (WGS) entry which is preliminary data.</text>
</comment>
<dbReference type="Gene3D" id="1.50.10.10">
    <property type="match status" value="1"/>
</dbReference>
<evidence type="ECO:0000313" key="6">
    <source>
        <dbReference type="EMBL" id="RIH92598.1"/>
    </source>
</evidence>
<evidence type="ECO:0000259" key="5">
    <source>
        <dbReference type="Pfam" id="PF22422"/>
    </source>
</evidence>
<evidence type="ECO:0000256" key="1">
    <source>
        <dbReference type="ARBA" id="ARBA00010833"/>
    </source>
</evidence>
<evidence type="ECO:0000256" key="2">
    <source>
        <dbReference type="ARBA" id="ARBA00022801"/>
    </source>
</evidence>
<dbReference type="InterPro" id="IPR012341">
    <property type="entry name" value="6hp_glycosidase-like_sf"/>
</dbReference>
<feature type="compositionally biased region" description="Basic and acidic residues" evidence="4">
    <location>
        <begin position="185"/>
        <end position="199"/>
    </location>
</feature>
<keyword evidence="7" id="KW-1185">Reference proteome</keyword>
<reference evidence="6 7" key="1">
    <citation type="submission" date="2018-08" db="EMBL/GenBank/DDBJ databases">
        <title>Meiothermus granaticius genome AF-68 sequencing project.</title>
        <authorList>
            <person name="Da Costa M.S."/>
            <person name="Albuquerque L."/>
            <person name="Raposo P."/>
            <person name="Froufe H.J.C."/>
            <person name="Barroso C.S."/>
            <person name="Egas C."/>
        </authorList>
    </citation>
    <scope>NUCLEOTIDE SEQUENCE [LARGE SCALE GENOMIC DNA]</scope>
    <source>
        <strain evidence="6 7">AF-68</strain>
    </source>
</reference>
<proteinExistence type="inferred from homology"/>
<feature type="domain" description="Mannosylglycerate hydrolase MGH1-like glycoside hydrolase" evidence="5">
    <location>
        <begin position="28"/>
        <end position="411"/>
    </location>
</feature>
<dbReference type="GO" id="GO:0004573">
    <property type="term" value="F:Glc3Man9GlcNAc2 oligosaccharide glucosidase activity"/>
    <property type="evidence" value="ECO:0007669"/>
    <property type="project" value="InterPro"/>
</dbReference>
<dbReference type="EC" id="3.2.1.28" evidence="6"/>
<dbReference type="PANTHER" id="PTHR10412">
    <property type="entry name" value="MANNOSYL-OLIGOSACCHARIDE GLUCOSIDASE"/>
    <property type="match status" value="1"/>
</dbReference>
<dbReference type="InterPro" id="IPR004888">
    <property type="entry name" value="Glycoside_hydrolase_63"/>
</dbReference>
<evidence type="ECO:0000256" key="3">
    <source>
        <dbReference type="ARBA" id="ARBA00023295"/>
    </source>
</evidence>
<protein>
    <submittedName>
        <fullName evidence="6">Periplasmic trehalase</fullName>
        <ecNumber evidence="6">3.2.1.28</ecNumber>
    </submittedName>
</protein>
<name>A0A399F8N4_9DEIN</name>
<organism evidence="6 7">
    <name type="scientific">Meiothermus granaticius NBRC 107808</name>
    <dbReference type="NCBI Taxonomy" id="1227551"/>
    <lineage>
        <taxon>Bacteria</taxon>
        <taxon>Thermotogati</taxon>
        <taxon>Deinococcota</taxon>
        <taxon>Deinococci</taxon>
        <taxon>Thermales</taxon>
        <taxon>Thermaceae</taxon>
        <taxon>Meiothermus</taxon>
    </lineage>
</organism>
<dbReference type="SUPFAM" id="SSF48208">
    <property type="entry name" value="Six-hairpin glycosidases"/>
    <property type="match status" value="1"/>
</dbReference>
<dbReference type="InterPro" id="IPR054491">
    <property type="entry name" value="MGH1-like_GH"/>
</dbReference>
<dbReference type="RefSeq" id="WP_119356996.1">
    <property type="nucleotide sequence ID" value="NZ_BJXM01000017.1"/>
</dbReference>
<feature type="region of interest" description="Disordered" evidence="4">
    <location>
        <begin position="179"/>
        <end position="199"/>
    </location>
</feature>
<sequence length="420" mass="48065">MNHLRQQAQEILQANDRGGFTVPTAGLYPFQWLWDAGFTALGWMRFDEQRAWRELETLFQGQWPNGMLPHIVFHRPEASYFPGPERWGTPQASPPTSGITQPPVLASFVRRMLEGARDRALAEEKARALYPKLLAYHRWFKRARDPEDTGLMACYHPWETGADNSPAWDEALAQVPVDPDLPPYTRRDTGHVDPSQRPRQEEYDRYLSLLEVYKRDGYDPLRLYTQCPFRVASLLIDCVLHRANRDLRALSQRFGFGHEAEITGWLSRSAPAIEALWDEQAGLYFNRDLIQNGPIRVGVSASFLPLYAGSSSPQRAERLAQTLRSWAQQVRYLVPSTDPSSPRFEPQRYWRGPVWAVLNRLIAWGLEEYGQTELAERLRQDTLALVRASGFSEYYHPRTGAGLGGGAFSWTAAVFLDWAE</sequence>
<dbReference type="OrthoDB" id="9798687at2"/>
<evidence type="ECO:0000313" key="7">
    <source>
        <dbReference type="Proteomes" id="UP000266178"/>
    </source>
</evidence>
<keyword evidence="3 6" id="KW-0326">Glycosidase</keyword>
<comment type="similarity">
    <text evidence="1">Belongs to the glycosyl hydrolase 63 family.</text>
</comment>
<dbReference type="GO" id="GO:0004555">
    <property type="term" value="F:alpha,alpha-trehalase activity"/>
    <property type="evidence" value="ECO:0007669"/>
    <property type="project" value="UniProtKB-EC"/>
</dbReference>
<dbReference type="Pfam" id="PF22422">
    <property type="entry name" value="MGH1-like_GH"/>
    <property type="match status" value="1"/>
</dbReference>
<dbReference type="Proteomes" id="UP000266178">
    <property type="component" value="Unassembled WGS sequence"/>
</dbReference>
<dbReference type="PANTHER" id="PTHR10412:SF11">
    <property type="entry name" value="MANNOSYL-OLIGOSACCHARIDE GLUCOSIDASE"/>
    <property type="match status" value="1"/>
</dbReference>
<evidence type="ECO:0000256" key="4">
    <source>
        <dbReference type="SAM" id="MobiDB-lite"/>
    </source>
</evidence>
<accession>A0A399F8N4</accession>
<gene>
    <name evidence="6" type="primary">treA</name>
    <name evidence="6" type="ORF">Mgrana_01498</name>
</gene>
<dbReference type="AlphaFoldDB" id="A0A399F8N4"/>
<dbReference type="GO" id="GO:0006487">
    <property type="term" value="P:protein N-linked glycosylation"/>
    <property type="evidence" value="ECO:0007669"/>
    <property type="project" value="TreeGrafter"/>
</dbReference>
<dbReference type="InterPro" id="IPR008928">
    <property type="entry name" value="6-hairpin_glycosidase_sf"/>
</dbReference>
<dbReference type="GO" id="GO:0009311">
    <property type="term" value="P:oligosaccharide metabolic process"/>
    <property type="evidence" value="ECO:0007669"/>
    <property type="project" value="InterPro"/>
</dbReference>